<feature type="region of interest" description="Disordered" evidence="1">
    <location>
        <begin position="454"/>
        <end position="528"/>
    </location>
</feature>
<proteinExistence type="predicted"/>
<feature type="region of interest" description="Disordered" evidence="1">
    <location>
        <begin position="138"/>
        <end position="188"/>
    </location>
</feature>
<feature type="compositionally biased region" description="Basic and acidic residues" evidence="1">
    <location>
        <begin position="485"/>
        <end position="495"/>
    </location>
</feature>
<dbReference type="OrthoDB" id="3945111at2759"/>
<organism evidence="2 3">
    <name type="scientific">Ophiobolus disseminans</name>
    <dbReference type="NCBI Taxonomy" id="1469910"/>
    <lineage>
        <taxon>Eukaryota</taxon>
        <taxon>Fungi</taxon>
        <taxon>Dikarya</taxon>
        <taxon>Ascomycota</taxon>
        <taxon>Pezizomycotina</taxon>
        <taxon>Dothideomycetes</taxon>
        <taxon>Pleosporomycetidae</taxon>
        <taxon>Pleosporales</taxon>
        <taxon>Pleosporineae</taxon>
        <taxon>Phaeosphaeriaceae</taxon>
        <taxon>Ophiobolus</taxon>
    </lineage>
</organism>
<feature type="compositionally biased region" description="Low complexity" evidence="1">
    <location>
        <begin position="415"/>
        <end position="428"/>
    </location>
</feature>
<feature type="region of interest" description="Disordered" evidence="1">
    <location>
        <begin position="1"/>
        <end position="44"/>
    </location>
</feature>
<feature type="compositionally biased region" description="Polar residues" evidence="1">
    <location>
        <begin position="175"/>
        <end position="186"/>
    </location>
</feature>
<feature type="compositionally biased region" description="Pro residues" evidence="1">
    <location>
        <begin position="429"/>
        <end position="439"/>
    </location>
</feature>
<reference evidence="2" key="1">
    <citation type="journal article" date="2020" name="Stud. Mycol.">
        <title>101 Dothideomycetes genomes: a test case for predicting lifestyles and emergence of pathogens.</title>
        <authorList>
            <person name="Haridas S."/>
            <person name="Albert R."/>
            <person name="Binder M."/>
            <person name="Bloem J."/>
            <person name="Labutti K."/>
            <person name="Salamov A."/>
            <person name="Andreopoulos B."/>
            <person name="Baker S."/>
            <person name="Barry K."/>
            <person name="Bills G."/>
            <person name="Bluhm B."/>
            <person name="Cannon C."/>
            <person name="Castanera R."/>
            <person name="Culley D."/>
            <person name="Daum C."/>
            <person name="Ezra D."/>
            <person name="Gonzalez J."/>
            <person name="Henrissat B."/>
            <person name="Kuo A."/>
            <person name="Liang C."/>
            <person name="Lipzen A."/>
            <person name="Lutzoni F."/>
            <person name="Magnuson J."/>
            <person name="Mondo S."/>
            <person name="Nolan M."/>
            <person name="Ohm R."/>
            <person name="Pangilinan J."/>
            <person name="Park H.-J."/>
            <person name="Ramirez L."/>
            <person name="Alfaro M."/>
            <person name="Sun H."/>
            <person name="Tritt A."/>
            <person name="Yoshinaga Y."/>
            <person name="Zwiers L.-H."/>
            <person name="Turgeon B."/>
            <person name="Goodwin S."/>
            <person name="Spatafora J."/>
            <person name="Crous P."/>
            <person name="Grigoriev I."/>
        </authorList>
    </citation>
    <scope>NUCLEOTIDE SEQUENCE</scope>
    <source>
        <strain evidence="2">CBS 113818</strain>
    </source>
</reference>
<dbReference type="Proteomes" id="UP000799424">
    <property type="component" value="Unassembled WGS sequence"/>
</dbReference>
<dbReference type="AlphaFoldDB" id="A0A6A7A5L4"/>
<sequence length="528" mass="58320">MADRQSTSPEPSRPFDTDPTRADVAPSLTRRSTHSSDSSGPYERIPEGRWIVPFHGNCPRCHHHHNAAEMKIRVTQNTSRVSRIDCEKCNEGWIAIGGRNATMISLASVTSTEPDSIEEGVRFSLIDVVRMATERARSPLGTLPEQPPSRQASISSPASASSHSPHRTPVPSTVAPYTTPLSSTGFRQYPEPISPLQLEHAFVGKSSSGPRRILSKLKKKITSRFTELRRDNLKQIIGFTRRPKMSSRQFEKSPVRTPPAGDQHINNTVEQTPVPIRAIDSIASEVDRDRPSQRLAEVVAFIAGLDKTVLESKSPQEQIDWMREVYTDFKRNRTNRAPVTIAAVVHAGVQCDLSRPFDRRSAELFGAGTHIFGLENIDSPQRTISISEVDSESQTAHEENTPASFLRQSRQQFLQRVRRGPGSQRPQSLPGPPRLPPLLHPNFRNSFHALRHSRLGSTGSTSSLRGQAPPRWSQTSLTLHGSTQDPRESSSEETLRPVNDAGNYTPDDSEGSPPPPPSSAPRDDTGSS</sequence>
<feature type="compositionally biased region" description="Polar residues" evidence="1">
    <location>
        <begin position="472"/>
        <end position="484"/>
    </location>
</feature>
<evidence type="ECO:0000256" key="1">
    <source>
        <dbReference type="SAM" id="MobiDB-lite"/>
    </source>
</evidence>
<protein>
    <submittedName>
        <fullName evidence="2">Uncharacterized protein</fullName>
    </submittedName>
</protein>
<evidence type="ECO:0000313" key="3">
    <source>
        <dbReference type="Proteomes" id="UP000799424"/>
    </source>
</evidence>
<name>A0A6A7A5L4_9PLEO</name>
<feature type="compositionally biased region" description="Low complexity" evidence="1">
    <location>
        <begin position="455"/>
        <end position="466"/>
    </location>
</feature>
<feature type="compositionally biased region" description="Low complexity" evidence="1">
    <location>
        <begin position="148"/>
        <end position="163"/>
    </location>
</feature>
<feature type="compositionally biased region" description="Polar residues" evidence="1">
    <location>
        <begin position="1"/>
        <end position="10"/>
    </location>
</feature>
<feature type="region of interest" description="Disordered" evidence="1">
    <location>
        <begin position="242"/>
        <end position="267"/>
    </location>
</feature>
<accession>A0A6A7A5L4</accession>
<gene>
    <name evidence="2" type="ORF">CC86DRAFT_202354</name>
</gene>
<feature type="region of interest" description="Disordered" evidence="1">
    <location>
        <begin position="415"/>
        <end position="442"/>
    </location>
</feature>
<dbReference type="EMBL" id="MU006223">
    <property type="protein sequence ID" value="KAF2827967.1"/>
    <property type="molecule type" value="Genomic_DNA"/>
</dbReference>
<evidence type="ECO:0000313" key="2">
    <source>
        <dbReference type="EMBL" id="KAF2827967.1"/>
    </source>
</evidence>
<keyword evidence="3" id="KW-1185">Reference proteome</keyword>